<organism evidence="2 3">
    <name type="scientific">Trichinella patagoniensis</name>
    <dbReference type="NCBI Taxonomy" id="990121"/>
    <lineage>
        <taxon>Eukaryota</taxon>
        <taxon>Metazoa</taxon>
        <taxon>Ecdysozoa</taxon>
        <taxon>Nematoda</taxon>
        <taxon>Enoplea</taxon>
        <taxon>Dorylaimia</taxon>
        <taxon>Trichinellida</taxon>
        <taxon>Trichinellidae</taxon>
        <taxon>Trichinella</taxon>
    </lineage>
</organism>
<dbReference type="InterPro" id="IPR043502">
    <property type="entry name" value="DNA/RNA_pol_sf"/>
</dbReference>
<proteinExistence type="predicted"/>
<feature type="region of interest" description="Disordered" evidence="1">
    <location>
        <begin position="275"/>
        <end position="343"/>
    </location>
</feature>
<comment type="caution">
    <text evidence="2">The sequence shown here is derived from an EMBL/GenBank/DDBJ whole genome shotgun (WGS) entry which is preliminary data.</text>
</comment>
<dbReference type="EMBL" id="JYDQ01000248">
    <property type="protein sequence ID" value="KRY09998.1"/>
    <property type="molecule type" value="Genomic_DNA"/>
</dbReference>
<gene>
    <name evidence="2" type="ORF">T12_5967</name>
</gene>
<dbReference type="Proteomes" id="UP000054783">
    <property type="component" value="Unassembled WGS sequence"/>
</dbReference>
<protein>
    <submittedName>
        <fullName evidence="2">Uncharacterized protein</fullName>
    </submittedName>
</protein>
<keyword evidence="3" id="KW-1185">Reference proteome</keyword>
<reference evidence="2 3" key="1">
    <citation type="submission" date="2015-01" db="EMBL/GenBank/DDBJ databases">
        <title>Evolution of Trichinella species and genotypes.</title>
        <authorList>
            <person name="Korhonen P.K."/>
            <person name="Edoardo P."/>
            <person name="Giuseppe L.R."/>
            <person name="Gasser R.B."/>
        </authorList>
    </citation>
    <scope>NUCLEOTIDE SEQUENCE [LARGE SCALE GENOMIC DNA]</scope>
    <source>
        <strain evidence="2">ISS2496</strain>
    </source>
</reference>
<dbReference type="AlphaFoldDB" id="A0A0V0ZC57"/>
<evidence type="ECO:0000313" key="3">
    <source>
        <dbReference type="Proteomes" id="UP000054783"/>
    </source>
</evidence>
<accession>A0A0V0ZC57</accession>
<dbReference type="PANTHER" id="PTHR47331">
    <property type="entry name" value="PHD-TYPE DOMAIN-CONTAINING PROTEIN"/>
    <property type="match status" value="1"/>
</dbReference>
<evidence type="ECO:0000256" key="1">
    <source>
        <dbReference type="SAM" id="MobiDB-lite"/>
    </source>
</evidence>
<name>A0A0V0ZC57_9BILA</name>
<feature type="compositionally biased region" description="Low complexity" evidence="1">
    <location>
        <begin position="281"/>
        <end position="291"/>
    </location>
</feature>
<dbReference type="OrthoDB" id="5920525at2759"/>
<feature type="compositionally biased region" description="Polar residues" evidence="1">
    <location>
        <begin position="314"/>
        <end position="323"/>
    </location>
</feature>
<evidence type="ECO:0000313" key="2">
    <source>
        <dbReference type="EMBL" id="KRY09998.1"/>
    </source>
</evidence>
<sequence>MCYRKLLRQRNNHLPHLHLSFASLSGGIELLARSASATVESSINSTRYCFILSSRSETNEAIEFRRYHSGTPCQSRTSDLWIIFGTRGRSRAIRLGHEAVLRRRMGGTSAGSQSTEADVGSGDERKCRVVFDAAALYDGTTLNSQLEAVRNLQIDLLRAILRFHRLCVGLQADIEKMYLQIRVREEDRDACRFLWWDDEWRIRRYRLTRVSSAPRAAEEVLHNMYMDDLATSCDSLEEAQTLMDQLDCMEHHSTELVPEMSTVGVLQALQRFMARRGRPSGGRPARAMPPRRGGGTLPRHGSGPQLRRLPDPSPSSWCWSQHASGMGERVPHPGGGCSGRNETDLVGVTHPWAGADLARQGLLTPQRRQRTNQRPGNAFIMNR</sequence>
<dbReference type="SUPFAM" id="SSF56672">
    <property type="entry name" value="DNA/RNA polymerases"/>
    <property type="match status" value="1"/>
</dbReference>